<sequence length="203" mass="23513">QKVIKTVQQHDKTVNIKVIYAVCDMLDDSNKKYNARLKVPSGSTSNLISYLSSKHGIIQDGPGLPPDKDKVVNKFNRLRNSDLAFNDDIGFIDAQEEEEEDTPEESNDKLGYYLFLPNLDYRENPLPWWNFQKSSLFIFSELARQYLTVPATSTPSERLFSDANNMMTIKRTMLKPKLFEHMLFLKHNNDELDDIYVKTNILD</sequence>
<proteinExistence type="predicted"/>
<organism evidence="1 2">
    <name type="scientific">Racocetra persica</name>
    <dbReference type="NCBI Taxonomy" id="160502"/>
    <lineage>
        <taxon>Eukaryota</taxon>
        <taxon>Fungi</taxon>
        <taxon>Fungi incertae sedis</taxon>
        <taxon>Mucoromycota</taxon>
        <taxon>Glomeromycotina</taxon>
        <taxon>Glomeromycetes</taxon>
        <taxon>Diversisporales</taxon>
        <taxon>Gigasporaceae</taxon>
        <taxon>Racocetra</taxon>
    </lineage>
</organism>
<name>A0ACA9NNS4_9GLOM</name>
<dbReference type="EMBL" id="CAJVQC010014641">
    <property type="protein sequence ID" value="CAG8659173.1"/>
    <property type="molecule type" value="Genomic_DNA"/>
</dbReference>
<reference evidence="1" key="1">
    <citation type="submission" date="2021-06" db="EMBL/GenBank/DDBJ databases">
        <authorList>
            <person name="Kallberg Y."/>
            <person name="Tangrot J."/>
            <person name="Rosling A."/>
        </authorList>
    </citation>
    <scope>NUCLEOTIDE SEQUENCE</scope>
    <source>
        <strain evidence="1">MA461A</strain>
    </source>
</reference>
<evidence type="ECO:0000313" key="2">
    <source>
        <dbReference type="Proteomes" id="UP000789920"/>
    </source>
</evidence>
<accession>A0ACA9NNS4</accession>
<comment type="caution">
    <text evidence="1">The sequence shown here is derived from an EMBL/GenBank/DDBJ whole genome shotgun (WGS) entry which is preliminary data.</text>
</comment>
<dbReference type="Proteomes" id="UP000789920">
    <property type="component" value="Unassembled WGS sequence"/>
</dbReference>
<evidence type="ECO:0000313" key="1">
    <source>
        <dbReference type="EMBL" id="CAG8659173.1"/>
    </source>
</evidence>
<keyword evidence="2" id="KW-1185">Reference proteome</keyword>
<protein>
    <submittedName>
        <fullName evidence="1">4487_t:CDS:1</fullName>
    </submittedName>
</protein>
<feature type="non-terminal residue" evidence="1">
    <location>
        <position position="1"/>
    </location>
</feature>
<gene>
    <name evidence="1" type="ORF">RPERSI_LOCUS8200</name>
</gene>
<feature type="non-terminal residue" evidence="1">
    <location>
        <position position="203"/>
    </location>
</feature>